<dbReference type="GO" id="GO:0005634">
    <property type="term" value="C:nucleus"/>
    <property type="evidence" value="ECO:0007669"/>
    <property type="project" value="UniProtKB-SubCell"/>
</dbReference>
<comment type="subunit">
    <text evidence="9">The 26S proteasome consists of a 20S proteasome core and two 19S regulatory subunits. The 20S proteasome core is composed of 28 subunits that are arranged in four stacked rings, resulting in a barrel-shaped structure. The two end rings are each formed by seven alpha subunits, and the two central rings are each formed by seven beta subunits. The catalytic chamber with the active sites is on the inside of the barrel.</text>
</comment>
<feature type="region of interest" description="Disordered" evidence="10">
    <location>
        <begin position="617"/>
        <end position="653"/>
    </location>
</feature>
<keyword evidence="11" id="KW-1133">Transmembrane helix</keyword>
<dbReference type="InterPro" id="IPR023333">
    <property type="entry name" value="Proteasome_suB-type"/>
</dbReference>
<dbReference type="GO" id="GO:0010498">
    <property type="term" value="P:proteasomal protein catabolic process"/>
    <property type="evidence" value="ECO:0007669"/>
    <property type="project" value="InterPro"/>
</dbReference>
<dbReference type="PANTHER" id="PTHR31308">
    <property type="match status" value="1"/>
</dbReference>
<evidence type="ECO:0000313" key="14">
    <source>
        <dbReference type="EMBL" id="TIA87731.1"/>
    </source>
</evidence>
<feature type="transmembrane region" description="Helical" evidence="11">
    <location>
        <begin position="331"/>
        <end position="354"/>
    </location>
</feature>
<dbReference type="SUPFAM" id="SSF56235">
    <property type="entry name" value="N-terminal nucleophile aminohydrolases (Ntn hydrolases)"/>
    <property type="match status" value="1"/>
</dbReference>
<dbReference type="InterPro" id="IPR041036">
    <property type="entry name" value="GH5_C"/>
</dbReference>
<dbReference type="Gene3D" id="3.60.20.10">
    <property type="entry name" value="Glutamine Phosphoribosylpyrophosphate, subunit 1, domain 1"/>
    <property type="match status" value="1"/>
</dbReference>
<feature type="domain" description="Glycoside hydrolase family 5" evidence="12">
    <location>
        <begin position="1019"/>
        <end position="1476"/>
    </location>
</feature>
<dbReference type="Gene3D" id="1.20.1250.20">
    <property type="entry name" value="MFS general substrate transporter like domains"/>
    <property type="match status" value="1"/>
</dbReference>
<feature type="transmembrane region" description="Helical" evidence="11">
    <location>
        <begin position="99"/>
        <end position="118"/>
    </location>
</feature>
<keyword evidence="5" id="KW-0378">Hydrolase</keyword>
<feature type="domain" description="Glycoside hydrolase family 5 C-terminal" evidence="13">
    <location>
        <begin position="1523"/>
        <end position="1595"/>
    </location>
</feature>
<organism evidence="14 15">
    <name type="scientific">Wallemia hederae</name>
    <dbReference type="NCBI Taxonomy" id="1540922"/>
    <lineage>
        <taxon>Eukaryota</taxon>
        <taxon>Fungi</taxon>
        <taxon>Dikarya</taxon>
        <taxon>Basidiomycota</taxon>
        <taxon>Wallemiomycotina</taxon>
        <taxon>Wallemiomycetes</taxon>
        <taxon>Wallemiales</taxon>
        <taxon>Wallemiaceae</taxon>
        <taxon>Wallemia</taxon>
    </lineage>
</organism>
<dbReference type="InterPro" id="IPR017853">
    <property type="entry name" value="GH"/>
</dbReference>
<keyword evidence="8" id="KW-0326">Glycosidase</keyword>
<keyword evidence="4" id="KW-0963">Cytoplasm</keyword>
<dbReference type="PROSITE" id="PS51476">
    <property type="entry name" value="PROTEASOME_BETA_2"/>
    <property type="match status" value="1"/>
</dbReference>
<evidence type="ECO:0000256" key="6">
    <source>
        <dbReference type="ARBA" id="ARBA00022942"/>
    </source>
</evidence>
<dbReference type="InterPro" id="IPR029055">
    <property type="entry name" value="Ntn_hydrolases_N"/>
</dbReference>
<feature type="compositionally biased region" description="Basic residues" evidence="10">
    <location>
        <begin position="582"/>
        <end position="592"/>
    </location>
</feature>
<reference evidence="14 15" key="1">
    <citation type="submission" date="2019-03" db="EMBL/GenBank/DDBJ databases">
        <title>Sequencing 23 genomes of Wallemia ichthyophaga.</title>
        <authorList>
            <person name="Gostincar C."/>
        </authorList>
    </citation>
    <scope>NUCLEOTIDE SEQUENCE [LARGE SCALE GENOMIC DNA]</scope>
    <source>
        <strain evidence="14 15">EXF-5753</strain>
    </source>
</reference>
<dbReference type="GO" id="GO:0016020">
    <property type="term" value="C:membrane"/>
    <property type="evidence" value="ECO:0007669"/>
    <property type="project" value="UniProtKB-SubCell"/>
</dbReference>
<name>A0A4T0FHP7_9BASI</name>
<evidence type="ECO:0000259" key="13">
    <source>
        <dbReference type="Pfam" id="PF18564"/>
    </source>
</evidence>
<dbReference type="InterPro" id="IPR011701">
    <property type="entry name" value="MFS"/>
</dbReference>
<gene>
    <name evidence="14" type="ORF">E3P99_03007</name>
</gene>
<evidence type="ECO:0000313" key="15">
    <source>
        <dbReference type="Proteomes" id="UP000310189"/>
    </source>
</evidence>
<dbReference type="GO" id="GO:0005839">
    <property type="term" value="C:proteasome core complex"/>
    <property type="evidence" value="ECO:0007669"/>
    <property type="project" value="InterPro"/>
</dbReference>
<evidence type="ECO:0000259" key="12">
    <source>
        <dbReference type="Pfam" id="PF00150"/>
    </source>
</evidence>
<feature type="transmembrane region" description="Helical" evidence="11">
    <location>
        <begin position="293"/>
        <end position="311"/>
    </location>
</feature>
<keyword evidence="11" id="KW-0472">Membrane</keyword>
<dbReference type="InterPro" id="IPR013780">
    <property type="entry name" value="Glyco_hydro_b"/>
</dbReference>
<evidence type="ECO:0000256" key="7">
    <source>
        <dbReference type="ARBA" id="ARBA00023242"/>
    </source>
</evidence>
<dbReference type="GO" id="GO:0022857">
    <property type="term" value="F:transmembrane transporter activity"/>
    <property type="evidence" value="ECO:0007669"/>
    <property type="project" value="InterPro"/>
</dbReference>
<evidence type="ECO:0000256" key="2">
    <source>
        <dbReference type="ARBA" id="ARBA00004141"/>
    </source>
</evidence>
<feature type="transmembrane region" description="Helical" evidence="11">
    <location>
        <begin position="222"/>
        <end position="241"/>
    </location>
</feature>
<keyword evidence="15" id="KW-1185">Reference proteome</keyword>
<evidence type="ECO:0000256" key="8">
    <source>
        <dbReference type="ARBA" id="ARBA00023295"/>
    </source>
</evidence>
<protein>
    <recommendedName>
        <fullName evidence="16">Major facilitator superfamily (MFS) profile domain-containing protein</fullName>
    </recommendedName>
</protein>
<sequence>MINVFVILSILLASFIFNLDNGTSITLSTTAASSFGRAQSLNAVTAITAILLATGKPFFGKLSQVIGRSSSLMLCLVLLSSGYTVCSLSRSITMLGIGMSIWQIGFSGFHITLQVVIADATTLRYRSFFSVLTNSGWFAVLFYFNGKISHYFTHTLSWRGGFGVYAFCYIPALLPLIVTLSLQQRRAKLRKKKSTSSSTNLLPKHKAPQSQRLIRFMSDVDIVGLYLLLSCLVYIFLPIILANQVEYVRWDGATIPAMLAAGVGIIIPAFIYWETKCATHPVLPLRFLRNRTIAVVCIINFFDFASFYMAFSQLLYFVQVATDWDTRDINYFIYTQALSMTFCAIAWSIVAFVYQIRWRSSVTAALVVRLLGITLMLYARNHPSTLMLALTQVLQGAGGGIVAVATQVGAQGAVHGSDLAMATASVLLFAEMGNVTGQSIASAINVQYLPKMITSLFPQLSIEDVARFVGDPSKARHLGVVGTIERQKMIEAFSENMKLLTIPAALLSLIPIVASRFMDDFNLDQRRNVIETPEQLVSKHGATMTQKSGSGSGSGSDSDSENAYSGLSDSDDDVESGGGRLPYRHHRQSRQSRTHDRHFNNALNTYRSVDTLRSHTNAAVASSSRGVYDDHYNESDERYNDDDDNDNDNDDNETVVAEDSACGLCVESAIDEDDVDASISELVDTLTDDIVWWLRSADKDAFDVVGDDGGCAWMETRGAGSARFEGSVESAFRASWKIAYEPRHSQAGLRLYHHQYEKYEMESQLALTGKDYTLIVSDTNAAMSIIRMKNDEDKMRELSEHLVMAYNGEAGDTLQFAEYVERNLRLYTLRHDIELQPKAAAAWVRRQLADSLRSRHPYAVNLLLGGWDVPSEKPELYWLDYLGTLAHVPYACHGYAAFFATSTFDRYHSPDMDLEQGLQLMKRATNEVEKPAMMSDSGKISSDHRNNAVDWRGLDLRIDGNHIKDQFNRCCFLRGVNLAGCSKLPSNQDPNDADHFYDTRSVSFVDRPFPLADAPYHLAKLRDCGHSVLRLLVTWEAIEHAGLGQYDYAYMDYLTQLCALIDDHGMRLFIDAHQDIWSRVTGGSGAPGWTVELAGYDLRRLDDAAAAYQYPLRHQKGTNWSARPGDGLEEGVWPSGYQKSSAATLSTLFWGGEVFAPSFTIDGRNIQTVLQDAYIAAFSALAHHLRHSPAVLGYELMNEPHRGYIELDSFEQWNYNTDLHIAHVPSPIQSLALGMGHTATVDYYERTFPFPTRKTGTRTITPHGKAFRHDRQCPWMNEGVWAWSGDKGKAVVLREDYFKHNARGEKIDWYNDFYWPFARRFASAMQTASAKDSWTIVEPIPNEFYPRLDKHNHPHGLIASPHWYDLNMLFKKTGTWWSVNVQGLSRGMMIWNALYIGTSGLKKNYAKQIGRLVSEARRNLGPVPILFGETGIPMDINDKEGQRAGEWSHHRAALDALISALESHAVGYTLWNYNPANTDKEGDVWNGEDFSLFSQDALESKEKEKDGETDVLDGLRIPDAWVRPYACKVSGDVLHIEYALSERRYVLRMRARKGVTEIYVPSHYFNTLNVHVTGGTYTYSRQQQTVWWDTEDDAVVELTLTDTDTKKQESESWISYYGPLVASVLFMLAAVLVRNWLTPHIVAIKEQQRLQQHTH</sequence>
<feature type="transmembrane region" description="Helical" evidence="11">
    <location>
        <begin position="361"/>
        <end position="379"/>
    </location>
</feature>
<accession>A0A4T0FHP7</accession>
<feature type="compositionally biased region" description="Basic and acidic residues" evidence="10">
    <location>
        <begin position="627"/>
        <end position="638"/>
    </location>
</feature>
<evidence type="ECO:0000256" key="5">
    <source>
        <dbReference type="ARBA" id="ARBA00022801"/>
    </source>
</evidence>
<feature type="compositionally biased region" description="Acidic residues" evidence="10">
    <location>
        <begin position="639"/>
        <end position="653"/>
    </location>
</feature>
<dbReference type="GO" id="GO:0050295">
    <property type="term" value="F:steryl-beta-glucosidase activity"/>
    <property type="evidence" value="ECO:0007669"/>
    <property type="project" value="TreeGrafter"/>
</dbReference>
<dbReference type="InterPro" id="IPR052066">
    <property type="entry name" value="Glycosphingolipid_Hydrolases"/>
</dbReference>
<dbReference type="GO" id="GO:0000272">
    <property type="term" value="P:polysaccharide catabolic process"/>
    <property type="evidence" value="ECO:0007669"/>
    <property type="project" value="InterPro"/>
</dbReference>
<feature type="transmembrane region" description="Helical" evidence="11">
    <location>
        <begin position="164"/>
        <end position="182"/>
    </location>
</feature>
<feature type="transmembrane region" description="Helical" evidence="11">
    <location>
        <begin position="125"/>
        <end position="144"/>
    </location>
</feature>
<comment type="caution">
    <text evidence="14">The sequence shown here is derived from an EMBL/GenBank/DDBJ whole genome shotgun (WGS) entry which is preliminary data.</text>
</comment>
<evidence type="ECO:0000256" key="3">
    <source>
        <dbReference type="ARBA" id="ARBA00005641"/>
    </source>
</evidence>
<dbReference type="InterPro" id="IPR001353">
    <property type="entry name" value="Proteasome_sua/b"/>
</dbReference>
<feature type="transmembrane region" description="Helical" evidence="11">
    <location>
        <begin position="253"/>
        <end position="273"/>
    </location>
</feature>
<dbReference type="Pfam" id="PF07690">
    <property type="entry name" value="MFS_1"/>
    <property type="match status" value="1"/>
</dbReference>
<dbReference type="Proteomes" id="UP000310189">
    <property type="component" value="Unassembled WGS sequence"/>
</dbReference>
<dbReference type="GO" id="GO:1904462">
    <property type="term" value="P:ergosteryl 3-beta-D-glucoside catabolic process"/>
    <property type="evidence" value="ECO:0007669"/>
    <property type="project" value="TreeGrafter"/>
</dbReference>
<dbReference type="InterPro" id="IPR035206">
    <property type="entry name" value="Proteasome_beta2"/>
</dbReference>
<dbReference type="Gene3D" id="2.60.40.1180">
    <property type="entry name" value="Golgi alpha-mannosidase II"/>
    <property type="match status" value="1"/>
</dbReference>
<dbReference type="SUPFAM" id="SSF103473">
    <property type="entry name" value="MFS general substrate transporter"/>
    <property type="match status" value="1"/>
</dbReference>
<evidence type="ECO:0008006" key="16">
    <source>
        <dbReference type="Google" id="ProtNLM"/>
    </source>
</evidence>
<dbReference type="CDD" id="cd03758">
    <property type="entry name" value="proteasome_beta_type_2"/>
    <property type="match status" value="1"/>
</dbReference>
<feature type="transmembrane region" description="Helical" evidence="11">
    <location>
        <begin position="71"/>
        <end position="93"/>
    </location>
</feature>
<dbReference type="InterPro" id="IPR036259">
    <property type="entry name" value="MFS_trans_sf"/>
</dbReference>
<keyword evidence="11" id="KW-0812">Transmembrane</keyword>
<evidence type="ECO:0000256" key="1">
    <source>
        <dbReference type="ARBA" id="ARBA00004123"/>
    </source>
</evidence>
<keyword evidence="7" id="KW-0539">Nucleus</keyword>
<dbReference type="Pfam" id="PF00150">
    <property type="entry name" value="Cellulase"/>
    <property type="match status" value="1"/>
</dbReference>
<evidence type="ECO:0000256" key="4">
    <source>
        <dbReference type="ARBA" id="ARBA00022490"/>
    </source>
</evidence>
<dbReference type="Pfam" id="PF00227">
    <property type="entry name" value="Proteasome"/>
    <property type="match status" value="1"/>
</dbReference>
<dbReference type="Pfam" id="PF18564">
    <property type="entry name" value="Glyco_hydro_5_C"/>
    <property type="match status" value="1"/>
</dbReference>
<feature type="transmembrane region" description="Helical" evidence="11">
    <location>
        <begin position="1616"/>
        <end position="1637"/>
    </location>
</feature>
<comment type="subcellular location">
    <subcellularLocation>
        <location evidence="2">Membrane</location>
        <topology evidence="2">Multi-pass membrane protein</topology>
    </subcellularLocation>
    <subcellularLocation>
        <location evidence="1">Nucleus</location>
    </subcellularLocation>
</comment>
<dbReference type="EMBL" id="SPNW01000049">
    <property type="protein sequence ID" value="TIA87731.1"/>
    <property type="molecule type" value="Genomic_DNA"/>
</dbReference>
<evidence type="ECO:0000256" key="11">
    <source>
        <dbReference type="SAM" id="Phobius"/>
    </source>
</evidence>
<dbReference type="PROSITE" id="PS00659">
    <property type="entry name" value="GLYCOSYL_HYDROL_F5"/>
    <property type="match status" value="1"/>
</dbReference>
<evidence type="ECO:0000256" key="9">
    <source>
        <dbReference type="ARBA" id="ARBA00026071"/>
    </source>
</evidence>
<dbReference type="InterPro" id="IPR001547">
    <property type="entry name" value="Glyco_hydro_5"/>
</dbReference>
<feature type="transmembrane region" description="Helical" evidence="11">
    <location>
        <begin position="38"/>
        <end position="59"/>
    </location>
</feature>
<proteinExistence type="inferred from homology"/>
<feature type="region of interest" description="Disordered" evidence="10">
    <location>
        <begin position="534"/>
        <end position="600"/>
    </location>
</feature>
<evidence type="ECO:0000256" key="10">
    <source>
        <dbReference type="SAM" id="MobiDB-lite"/>
    </source>
</evidence>
<dbReference type="InterPro" id="IPR018087">
    <property type="entry name" value="Glyco_hydro_5_CS"/>
</dbReference>
<dbReference type="PANTHER" id="PTHR31308:SF5">
    <property type="entry name" value="ERGOSTERYL-BETA-GLUCOSIDASE"/>
    <property type="match status" value="1"/>
</dbReference>
<dbReference type="SUPFAM" id="SSF51445">
    <property type="entry name" value="(Trans)glycosidases"/>
    <property type="match status" value="1"/>
</dbReference>
<keyword evidence="6" id="KW-0647">Proteasome</keyword>
<dbReference type="Gene3D" id="3.20.20.80">
    <property type="entry name" value="Glycosidases"/>
    <property type="match status" value="2"/>
</dbReference>
<comment type="similarity">
    <text evidence="3">Belongs to the glycosyl hydrolase 5 (cellulase A) family.</text>
</comment>
<dbReference type="OrthoDB" id="9971853at2759"/>